<evidence type="ECO:0000256" key="39">
    <source>
        <dbReference type="ARBA" id="ARBA00083277"/>
    </source>
</evidence>
<comment type="catalytic activity">
    <reaction evidence="30">
        <text>(3S)-3-hydroxydodecanoyl-CoA = (2E)-dodecenoyl-CoA + H2O</text>
        <dbReference type="Rhea" id="RHEA:31075"/>
        <dbReference type="ChEBI" id="CHEBI:15377"/>
        <dbReference type="ChEBI" id="CHEBI:57330"/>
        <dbReference type="ChEBI" id="CHEBI:62558"/>
    </reaction>
    <physiologicalReaction direction="right-to-left" evidence="30">
        <dbReference type="Rhea" id="RHEA:31077"/>
    </physiologicalReaction>
</comment>
<evidence type="ECO:0000256" key="11">
    <source>
        <dbReference type="ARBA" id="ARBA00022832"/>
    </source>
</evidence>
<dbReference type="FunFam" id="1.10.1040.50:FF:000002">
    <property type="entry name" value="Trifunctional enzyme subunit alpha, mitochondrial"/>
    <property type="match status" value="1"/>
</dbReference>
<evidence type="ECO:0000256" key="9">
    <source>
        <dbReference type="ARBA" id="ARBA00022679"/>
    </source>
</evidence>
<evidence type="ECO:0000256" key="1">
    <source>
        <dbReference type="ARBA" id="ARBA00000469"/>
    </source>
</evidence>
<comment type="catalytic activity">
    <reaction evidence="32">
        <text>1'-[1,2-di-(9Z,12Z-octadecadienoyl)-sn-glycero-3-phospho]-3'-[1-(9Z,12Z-octadecadienoyl)-sn-glycero-3-phospho]-glycerol + (9Z)-octadecenoyl-CoA = 1'-[1,2-di-(9Z,12Z-octadecadienoyl)-sn-glycero-3-phospho]-3'-[1-(9Z,12Z-octadecadienoyl)-2-(9Z-octadecenoyl)-sn-glycero-3-phospho]-glycerol + CoA</text>
        <dbReference type="Rhea" id="RHEA:43676"/>
        <dbReference type="ChEBI" id="CHEBI:57287"/>
        <dbReference type="ChEBI" id="CHEBI:57387"/>
        <dbReference type="ChEBI" id="CHEBI:83580"/>
        <dbReference type="ChEBI" id="CHEBI:83582"/>
    </reaction>
    <physiologicalReaction direction="left-to-right" evidence="32">
        <dbReference type="Rhea" id="RHEA:43677"/>
    </physiologicalReaction>
</comment>
<evidence type="ECO:0000256" key="22">
    <source>
        <dbReference type="ARBA" id="ARBA00047613"/>
    </source>
</evidence>
<evidence type="ECO:0000256" key="8">
    <source>
        <dbReference type="ARBA" id="ARBA00022553"/>
    </source>
</evidence>
<comment type="catalytic activity">
    <reaction evidence="1">
        <text>(3S)-hydroxyhexadecanoyl-CoA = (2E)-hexadecenoyl-CoA + H2O</text>
        <dbReference type="Rhea" id="RHEA:31163"/>
        <dbReference type="ChEBI" id="CHEBI:15377"/>
        <dbReference type="ChEBI" id="CHEBI:61526"/>
        <dbReference type="ChEBI" id="CHEBI:62613"/>
    </reaction>
    <physiologicalReaction direction="right-to-left" evidence="1">
        <dbReference type="Rhea" id="RHEA:31165"/>
    </physiologicalReaction>
</comment>
<reference evidence="44 45" key="1">
    <citation type="submission" date="2021-06" db="EMBL/GenBank/DDBJ databases">
        <title>Caerostris extrusa draft genome.</title>
        <authorList>
            <person name="Kono N."/>
            <person name="Arakawa K."/>
        </authorList>
    </citation>
    <scope>NUCLEOTIDE SEQUENCE [LARGE SCALE GENOMIC DNA]</scope>
</reference>
<evidence type="ECO:0000256" key="29">
    <source>
        <dbReference type="ARBA" id="ARBA00052224"/>
    </source>
</evidence>
<name>A0AAV4U655_CAEEX</name>
<evidence type="ECO:0000256" key="7">
    <source>
        <dbReference type="ARBA" id="ARBA00022481"/>
    </source>
</evidence>
<evidence type="ECO:0000256" key="38">
    <source>
        <dbReference type="ARBA" id="ARBA00077617"/>
    </source>
</evidence>
<keyword evidence="11" id="KW-0276">Fatty acid metabolism</keyword>
<evidence type="ECO:0000259" key="43">
    <source>
        <dbReference type="Pfam" id="PF02737"/>
    </source>
</evidence>
<comment type="subunit">
    <text evidence="35">Heterotetramer of 2 alpha/HADHA and 2 beta/HADHB subunits; forms the mitochondrial trifunctional enzyme. Also purified as higher order heterooligomers including a 4 alpha/HADHA and 4 beta/HADHB heterooligomer which physiological significance remains unclear. The mitochondrial trifunctional enzyme interacts with MTLN.</text>
</comment>
<comment type="catalytic activity">
    <reaction evidence="23">
        <text>(3S)-hydroxydecanoyl-CoA + NAD(+) = 3-oxodecanoyl-CoA + NADH + H(+)</text>
        <dbReference type="Rhea" id="RHEA:31187"/>
        <dbReference type="ChEBI" id="CHEBI:15378"/>
        <dbReference type="ChEBI" id="CHEBI:57540"/>
        <dbReference type="ChEBI" id="CHEBI:57945"/>
        <dbReference type="ChEBI" id="CHEBI:62548"/>
        <dbReference type="ChEBI" id="CHEBI:62616"/>
    </reaction>
    <physiologicalReaction direction="left-to-right" evidence="23">
        <dbReference type="Rhea" id="RHEA:31188"/>
    </physiologicalReaction>
</comment>
<keyword evidence="10" id="KW-0999">Mitochondrion inner membrane</keyword>
<evidence type="ECO:0000256" key="5">
    <source>
        <dbReference type="ARBA" id="ARBA00008750"/>
    </source>
</evidence>
<evidence type="ECO:0000256" key="6">
    <source>
        <dbReference type="ARBA" id="ARBA00012076"/>
    </source>
</evidence>
<dbReference type="Pfam" id="PF02737">
    <property type="entry name" value="3HCDH_N"/>
    <property type="match status" value="1"/>
</dbReference>
<proteinExistence type="inferred from homology"/>
<comment type="subcellular location">
    <subcellularLocation>
        <location evidence="2">Mitochondrion inner membrane</location>
    </subcellularLocation>
</comment>
<dbReference type="PANTHER" id="PTHR43612:SF3">
    <property type="entry name" value="TRIFUNCTIONAL ENZYME SUBUNIT ALPHA, MITOCHONDRIAL"/>
    <property type="match status" value="1"/>
</dbReference>
<evidence type="ECO:0000256" key="17">
    <source>
        <dbReference type="ARBA" id="ARBA00023128"/>
    </source>
</evidence>
<evidence type="ECO:0000256" key="13">
    <source>
        <dbReference type="ARBA" id="ARBA00022990"/>
    </source>
</evidence>
<dbReference type="InterPro" id="IPR036291">
    <property type="entry name" value="NAD(P)-bd_dom_sf"/>
</dbReference>
<dbReference type="Pfam" id="PF00378">
    <property type="entry name" value="ECH_1"/>
    <property type="match status" value="1"/>
</dbReference>
<dbReference type="Pfam" id="PF00725">
    <property type="entry name" value="3HCDH"/>
    <property type="match status" value="1"/>
</dbReference>
<dbReference type="GO" id="GO:0005743">
    <property type="term" value="C:mitochondrial inner membrane"/>
    <property type="evidence" value="ECO:0007669"/>
    <property type="project" value="UniProtKB-SubCell"/>
</dbReference>
<comment type="catalytic activity">
    <reaction evidence="27">
        <text>a 4-saturated-(3S)-3-hydroxyacyl-CoA = a (3E)-enoyl-CoA + H2O</text>
        <dbReference type="Rhea" id="RHEA:20724"/>
        <dbReference type="ChEBI" id="CHEBI:15377"/>
        <dbReference type="ChEBI" id="CHEBI:58521"/>
        <dbReference type="ChEBI" id="CHEBI:137480"/>
        <dbReference type="EC" id="4.2.1.17"/>
    </reaction>
    <physiologicalReaction direction="right-to-left" evidence="27">
        <dbReference type="Rhea" id="RHEA:20726"/>
    </physiologicalReaction>
</comment>
<comment type="catalytic activity">
    <reaction evidence="28">
        <text>(3S)-hydroxyoctanoyl-CoA = (2E)-octenoyl-CoA + H2O</text>
        <dbReference type="Rhea" id="RHEA:31199"/>
        <dbReference type="ChEBI" id="CHEBI:15377"/>
        <dbReference type="ChEBI" id="CHEBI:62242"/>
        <dbReference type="ChEBI" id="CHEBI:62617"/>
    </reaction>
    <physiologicalReaction direction="right-to-left" evidence="28">
        <dbReference type="Rhea" id="RHEA:31201"/>
    </physiologicalReaction>
</comment>
<keyword evidence="7" id="KW-0488">Methylation</keyword>
<gene>
    <name evidence="44" type="primary">HADHA</name>
    <name evidence="44" type="ORF">CEXT_438501</name>
</gene>
<feature type="active site" description="For hydroxyacyl-coenzyme A dehydrogenase activity" evidence="40">
    <location>
        <position position="477"/>
    </location>
</feature>
<keyword evidence="18" id="KW-0472">Membrane</keyword>
<dbReference type="GO" id="GO:0016507">
    <property type="term" value="C:mitochondrial fatty acid beta-oxidation multienzyme complex"/>
    <property type="evidence" value="ECO:0007669"/>
    <property type="project" value="InterPro"/>
</dbReference>
<comment type="catalytic activity">
    <reaction evidence="34">
        <text>1'-[1,2-di-(9Z,12Z-octadecadienoyl)-sn-glycero-3-phospho]-3'-[1-(9Z,12Z-octadecadienoyl)-sn-glycero-3-phospho]-glycerol + hexadecanoyl-CoA = 1'-[1,2-di-(9Z,12Z-octadecadienoyl)-sn-glycero-3-phospho]-3'-[1-(9Z,12Z-octadecadienoyl)-2-hexadecanoyl-sn-glycero-3-phospho]-glycerol + CoA</text>
        <dbReference type="Rhea" id="RHEA:43680"/>
        <dbReference type="ChEBI" id="CHEBI:57287"/>
        <dbReference type="ChEBI" id="CHEBI:57379"/>
        <dbReference type="ChEBI" id="CHEBI:83580"/>
        <dbReference type="ChEBI" id="CHEBI:83583"/>
    </reaction>
    <physiologicalReaction direction="left-to-right" evidence="34">
        <dbReference type="Rhea" id="RHEA:43681"/>
    </physiologicalReaction>
</comment>
<comment type="similarity">
    <text evidence="5">In the N-terminal section; belongs to the enoyl-CoA hydratase/isomerase family.</text>
</comment>
<dbReference type="GO" id="GO:0070403">
    <property type="term" value="F:NAD+ binding"/>
    <property type="evidence" value="ECO:0007669"/>
    <property type="project" value="InterPro"/>
</dbReference>
<evidence type="ECO:0000256" key="2">
    <source>
        <dbReference type="ARBA" id="ARBA00004273"/>
    </source>
</evidence>
<dbReference type="InterPro" id="IPR006108">
    <property type="entry name" value="3HC_DH_C"/>
</dbReference>
<evidence type="ECO:0000256" key="20">
    <source>
        <dbReference type="ARBA" id="ARBA00023268"/>
    </source>
</evidence>
<evidence type="ECO:0000256" key="21">
    <source>
        <dbReference type="ARBA" id="ARBA00035854"/>
    </source>
</evidence>
<evidence type="ECO:0000256" key="28">
    <source>
        <dbReference type="ARBA" id="ARBA00051877"/>
    </source>
</evidence>
<dbReference type="InterPro" id="IPR006180">
    <property type="entry name" value="3-OHacyl-CoA_DH_CS"/>
</dbReference>
<dbReference type="InterPro" id="IPR001753">
    <property type="entry name" value="Enoyl-CoA_hydra/iso"/>
</dbReference>
<evidence type="ECO:0000256" key="30">
    <source>
        <dbReference type="ARBA" id="ARBA00052711"/>
    </source>
</evidence>
<dbReference type="EMBL" id="BPLR01012344">
    <property type="protein sequence ID" value="GIY53284.1"/>
    <property type="molecule type" value="Genomic_DNA"/>
</dbReference>
<comment type="catalytic activity">
    <reaction evidence="31">
        <text>(3S)-hydroxytetradecanoyl-CoA + NAD(+) = 3-oxotetradecanoyl-CoA + NADH + H(+)</text>
        <dbReference type="Rhea" id="RHEA:31167"/>
        <dbReference type="ChEBI" id="CHEBI:15378"/>
        <dbReference type="ChEBI" id="CHEBI:57540"/>
        <dbReference type="ChEBI" id="CHEBI:57945"/>
        <dbReference type="ChEBI" id="CHEBI:62543"/>
        <dbReference type="ChEBI" id="CHEBI:62614"/>
    </reaction>
    <physiologicalReaction direction="left-to-right" evidence="31">
        <dbReference type="Rhea" id="RHEA:31168"/>
    </physiologicalReaction>
</comment>
<dbReference type="PROSITE" id="PS00067">
    <property type="entry name" value="3HCDH"/>
    <property type="match status" value="1"/>
</dbReference>
<keyword evidence="45" id="KW-1185">Reference proteome</keyword>
<dbReference type="Gene3D" id="3.40.50.720">
    <property type="entry name" value="NAD(P)-binding Rossmann-like Domain"/>
    <property type="match status" value="1"/>
</dbReference>
<dbReference type="CDD" id="cd06558">
    <property type="entry name" value="crotonase-like"/>
    <property type="match status" value="1"/>
</dbReference>
<sequence length="731" mass="80039">MSRANMHLKKEIKNGVAVITIDSPNAKVNTLTLEVMTEVQDILKNIWADPKVTSAVLISGKQGNFIAGADLGMLQACKSKEEISSLAKKGQDILAEIENSPKPIVSAIMGTCFGGGLEVALATHYRIAVKDKRTGLAFPEVLLGLLPGAGGTQRTPKLTSLPDALDMMLTGKTLRADKAKKIGLIDLAIDPLGPGIKNPEERTKEYLEEVAVQIANDLATKKMKINRTKPLMQRILNGALSFKFVRDQIFSRAKQQVMKQTNGLYPAPLRILEVVRTGLEKGPAVGYAAESDGFGTLGMTTHSNALIGLYHGQTLCKKNRFGAPANPPKTIAVLGAGLMGAGIAQVSIDKSYEVLLKDVSYQSLARGQNQIYKGLDTAVKRKRISTHDRNKYMSNLNSVLNYDKFKNVDIVIEAVFEDLGIKHKVIKELEQHIPEHCVIASNTSALPIHKIAEASKRPDKVVGMHYFSPVDKMQLLEVITTDKTSKETAAAAVDVGLKQGKVVIVVKDGPGFYTTRILAPMLFEIVYLMQEGIGPKRLDTLTKQFGFPVGAATLSDEVGLDVSVHISEYLQSVFGERFIGKTNLNVMKDMVSAGFLGRKSGKGIFVYTPGVKERDVNMEAEEILKKYKVDSPKECTNEELQMRLVTRFVNEAILCLQDGILANPLEGDIGAVFGLGFPPFLGGPFRYVDTYGADKIVQWMNQFQELYGQQFAPCQLLLDHSKDSSKKFHKS</sequence>
<dbReference type="GO" id="GO:0004300">
    <property type="term" value="F:enoyl-CoA hydratase activity"/>
    <property type="evidence" value="ECO:0007669"/>
    <property type="project" value="UniProtKB-EC"/>
</dbReference>
<comment type="caution">
    <text evidence="44">The sequence shown here is derived from an EMBL/GenBank/DDBJ whole genome shotgun (WGS) entry which is preliminary data.</text>
</comment>
<dbReference type="PANTHER" id="PTHR43612">
    <property type="entry name" value="TRIFUNCTIONAL ENZYME SUBUNIT ALPHA"/>
    <property type="match status" value="1"/>
</dbReference>
<evidence type="ECO:0000256" key="24">
    <source>
        <dbReference type="ARBA" id="ARBA00049556"/>
    </source>
</evidence>
<dbReference type="FunFam" id="3.40.50.720:FF:000009">
    <property type="entry name" value="Fatty oxidation complex, alpha subunit"/>
    <property type="match status" value="1"/>
</dbReference>
<feature type="domain" description="3-hydroxyacyl-CoA dehydrogenase C-terminal" evidence="42">
    <location>
        <begin position="511"/>
        <end position="607"/>
    </location>
</feature>
<evidence type="ECO:0000256" key="40">
    <source>
        <dbReference type="PIRSR" id="PIRSR612803-1"/>
    </source>
</evidence>
<evidence type="ECO:0000256" key="36">
    <source>
        <dbReference type="ARBA" id="ARBA00066806"/>
    </source>
</evidence>
<evidence type="ECO:0000256" key="16">
    <source>
        <dbReference type="ARBA" id="ARBA00023098"/>
    </source>
</evidence>
<organism evidence="44 45">
    <name type="scientific">Caerostris extrusa</name>
    <name type="common">Bark spider</name>
    <name type="synonym">Caerostris bankana</name>
    <dbReference type="NCBI Taxonomy" id="172846"/>
    <lineage>
        <taxon>Eukaryota</taxon>
        <taxon>Metazoa</taxon>
        <taxon>Ecdysozoa</taxon>
        <taxon>Arthropoda</taxon>
        <taxon>Chelicerata</taxon>
        <taxon>Arachnida</taxon>
        <taxon>Araneae</taxon>
        <taxon>Araneomorphae</taxon>
        <taxon>Entelegynae</taxon>
        <taxon>Araneoidea</taxon>
        <taxon>Araneidae</taxon>
        <taxon>Caerostris</taxon>
    </lineage>
</organism>
<dbReference type="EC" id="1.1.1.211" evidence="36"/>
<comment type="catalytic activity">
    <reaction evidence="26">
        <text>a long-chain (3S)-3-hydroxy fatty acyl-CoA + NAD(+) = a long-chain 3-oxo-fatty acyl-CoA + NADH + H(+)</text>
        <dbReference type="Rhea" id="RHEA:52656"/>
        <dbReference type="ChEBI" id="CHEBI:15378"/>
        <dbReference type="ChEBI" id="CHEBI:57540"/>
        <dbReference type="ChEBI" id="CHEBI:57945"/>
        <dbReference type="ChEBI" id="CHEBI:136757"/>
        <dbReference type="ChEBI" id="CHEBI:136758"/>
        <dbReference type="EC" id="1.1.1.211"/>
    </reaction>
    <physiologicalReaction direction="left-to-right" evidence="26">
        <dbReference type="Rhea" id="RHEA:52657"/>
    </physiologicalReaction>
</comment>
<dbReference type="InterPro" id="IPR050136">
    <property type="entry name" value="FA_oxidation_alpha_subunit"/>
</dbReference>
<feature type="site" description="Important for long-chain enoyl-CoA hydratase activity" evidence="41">
    <location>
        <position position="118"/>
    </location>
</feature>
<evidence type="ECO:0000256" key="3">
    <source>
        <dbReference type="ARBA" id="ARBA00005005"/>
    </source>
</evidence>
<dbReference type="InterPro" id="IPR029045">
    <property type="entry name" value="ClpP/crotonase-like_dom_sf"/>
</dbReference>
<evidence type="ECO:0000256" key="15">
    <source>
        <dbReference type="ARBA" id="ARBA00023027"/>
    </source>
</evidence>
<feature type="site" description="Important for long-chain enoyl-CoA hydratase activity" evidence="41">
    <location>
        <position position="140"/>
    </location>
</feature>
<dbReference type="FunFam" id="3.90.226.10:FF:000011">
    <property type="entry name" value="Fatty acid oxidation complex subunit alpha"/>
    <property type="match status" value="1"/>
</dbReference>
<comment type="catalytic activity">
    <reaction evidence="21">
        <text>a (3S)-3-hydroxyacyl-CoA = a (2E)-enoyl-CoA + H2O</text>
        <dbReference type="Rhea" id="RHEA:16105"/>
        <dbReference type="ChEBI" id="CHEBI:15377"/>
        <dbReference type="ChEBI" id="CHEBI:57318"/>
        <dbReference type="ChEBI" id="CHEBI:58856"/>
        <dbReference type="EC" id="4.2.1.17"/>
    </reaction>
    <physiologicalReaction direction="right-to-left" evidence="21">
        <dbReference type="Rhea" id="RHEA:16107"/>
    </physiologicalReaction>
</comment>
<dbReference type="InterPro" id="IPR008927">
    <property type="entry name" value="6-PGluconate_DH-like_C_sf"/>
</dbReference>
<comment type="catalytic activity">
    <reaction evidence="29">
        <text>(3S)-hydroxyoctanoyl-CoA + NAD(+) = 3-oxooctanoyl-CoA + NADH + H(+)</text>
        <dbReference type="Rhea" id="RHEA:31195"/>
        <dbReference type="ChEBI" id="CHEBI:15378"/>
        <dbReference type="ChEBI" id="CHEBI:57540"/>
        <dbReference type="ChEBI" id="CHEBI:57945"/>
        <dbReference type="ChEBI" id="CHEBI:62617"/>
        <dbReference type="ChEBI" id="CHEBI:62619"/>
    </reaction>
    <physiologicalReaction direction="left-to-right" evidence="29">
        <dbReference type="Rhea" id="RHEA:31196"/>
    </physiologicalReaction>
</comment>
<evidence type="ECO:0000256" key="35">
    <source>
        <dbReference type="ARBA" id="ARBA00062153"/>
    </source>
</evidence>
<evidence type="ECO:0000256" key="31">
    <source>
        <dbReference type="ARBA" id="ARBA00052834"/>
    </source>
</evidence>
<feature type="domain" description="3-hydroxyacyl-CoA dehydrogenase NAD binding" evidence="43">
    <location>
        <begin position="330"/>
        <end position="508"/>
    </location>
</feature>
<keyword evidence="15" id="KW-0520">NAD</keyword>
<keyword evidence="16" id="KW-0443">Lipid metabolism</keyword>
<evidence type="ECO:0000256" key="14">
    <source>
        <dbReference type="ARBA" id="ARBA00023002"/>
    </source>
</evidence>
<dbReference type="SUPFAM" id="SSF52096">
    <property type="entry name" value="ClpP/crotonase"/>
    <property type="match status" value="1"/>
</dbReference>
<comment type="catalytic activity">
    <reaction evidence="33">
        <text>(3S)-3-hydroxydodecanoyl-CoA + NAD(+) = 3-oxododecanoyl-CoA + NADH + H(+)</text>
        <dbReference type="Rhea" id="RHEA:31179"/>
        <dbReference type="ChEBI" id="CHEBI:15378"/>
        <dbReference type="ChEBI" id="CHEBI:57540"/>
        <dbReference type="ChEBI" id="CHEBI:57945"/>
        <dbReference type="ChEBI" id="CHEBI:62558"/>
        <dbReference type="ChEBI" id="CHEBI:62615"/>
    </reaction>
    <physiologicalReaction direction="left-to-right" evidence="33">
        <dbReference type="Rhea" id="RHEA:31180"/>
    </physiologicalReaction>
</comment>
<keyword evidence="9" id="KW-0808">Transferase</keyword>
<evidence type="ECO:0000256" key="12">
    <source>
        <dbReference type="ARBA" id="ARBA00022946"/>
    </source>
</evidence>
<comment type="similarity">
    <text evidence="4">In the central section; belongs to the 3-hydroxyacyl-CoA dehydrogenase family.</text>
</comment>
<dbReference type="EC" id="4.2.1.17" evidence="6"/>
<dbReference type="AlphaFoldDB" id="A0AAV4U655"/>
<evidence type="ECO:0000256" key="33">
    <source>
        <dbReference type="ARBA" id="ARBA00052945"/>
    </source>
</evidence>
<keyword evidence="14" id="KW-0560">Oxidoreductase</keyword>
<dbReference type="GO" id="GO:0016740">
    <property type="term" value="F:transferase activity"/>
    <property type="evidence" value="ECO:0007669"/>
    <property type="project" value="UniProtKB-KW"/>
</dbReference>
<keyword evidence="12" id="KW-0809">Transit peptide</keyword>
<comment type="catalytic activity">
    <reaction evidence="25">
        <text>1'-[1,2-di-(9Z,12Z-octadecadienoyl)-sn-glycero-3-phospho]-3'-[1-(9Z,12Z-octadecadienoyl)-sn-glycero-3-phospho]-glycerol + (9Z,12Z)-octadecadienoyl-CoA = 1',3'-bis-[1,2-di-(9Z,12Z-octadecadienoyl)-sn-glycero-3-phospho]-glycerol + CoA</text>
        <dbReference type="Rhea" id="RHEA:43672"/>
        <dbReference type="ChEBI" id="CHEBI:57287"/>
        <dbReference type="ChEBI" id="CHEBI:57383"/>
        <dbReference type="ChEBI" id="CHEBI:83580"/>
        <dbReference type="ChEBI" id="CHEBI:83581"/>
    </reaction>
    <physiologicalReaction direction="left-to-right" evidence="25">
        <dbReference type="Rhea" id="RHEA:43673"/>
    </physiologicalReaction>
</comment>
<accession>A0AAV4U655</accession>
<dbReference type="GO" id="GO:0016509">
    <property type="term" value="F:long-chain (3S)-3-hydroxyacyl-CoA dehydrogenase (NAD+) activity"/>
    <property type="evidence" value="ECO:0007669"/>
    <property type="project" value="UniProtKB-EC"/>
</dbReference>
<keyword evidence="20" id="KW-0511">Multifunctional enzyme</keyword>
<evidence type="ECO:0000256" key="25">
    <source>
        <dbReference type="ARBA" id="ARBA00050222"/>
    </source>
</evidence>
<evidence type="ECO:0000256" key="37">
    <source>
        <dbReference type="ARBA" id="ARBA00068347"/>
    </source>
</evidence>
<dbReference type="GO" id="GO:0006635">
    <property type="term" value="P:fatty acid beta-oxidation"/>
    <property type="evidence" value="ECO:0007669"/>
    <property type="project" value="InterPro"/>
</dbReference>
<evidence type="ECO:0000259" key="42">
    <source>
        <dbReference type="Pfam" id="PF00725"/>
    </source>
</evidence>
<keyword evidence="17" id="KW-0496">Mitochondrion</keyword>
<evidence type="ECO:0000256" key="26">
    <source>
        <dbReference type="ARBA" id="ARBA00050446"/>
    </source>
</evidence>
<evidence type="ECO:0000256" key="4">
    <source>
        <dbReference type="ARBA" id="ARBA00007005"/>
    </source>
</evidence>
<evidence type="ECO:0000256" key="32">
    <source>
        <dbReference type="ARBA" id="ARBA00052860"/>
    </source>
</evidence>
<evidence type="ECO:0000256" key="34">
    <source>
        <dbReference type="ARBA" id="ARBA00052989"/>
    </source>
</evidence>
<evidence type="ECO:0000256" key="27">
    <source>
        <dbReference type="ARBA" id="ARBA00051215"/>
    </source>
</evidence>
<evidence type="ECO:0000256" key="41">
    <source>
        <dbReference type="PIRSR" id="PIRSR612803-2"/>
    </source>
</evidence>
<feature type="site" description="Important for hydroxyacyl-coenzyme A dehydrogenase activity" evidence="41">
    <location>
        <position position="465"/>
    </location>
</feature>
<protein>
    <recommendedName>
        <fullName evidence="37">Trifunctional enzyme subunit alpha, mitochondrial</fullName>
        <ecNumber evidence="36">1.1.1.211</ecNumber>
        <ecNumber evidence="6">4.2.1.17</ecNumber>
    </recommendedName>
    <alternativeName>
        <fullName evidence="38">Monolysocardiolipin acyltransferase</fullName>
    </alternativeName>
    <alternativeName>
        <fullName evidence="39">TP-alpha</fullName>
    </alternativeName>
</protein>
<dbReference type="NCBIfam" id="TIGR02441">
    <property type="entry name" value="fa_ox_alpha_mit"/>
    <property type="match status" value="1"/>
</dbReference>
<evidence type="ECO:0000313" key="44">
    <source>
        <dbReference type="EMBL" id="GIY53284.1"/>
    </source>
</evidence>
<dbReference type="InterPro" id="IPR006176">
    <property type="entry name" value="3-OHacyl-CoA_DH_NAD-bd"/>
</dbReference>
<keyword evidence="8" id="KW-0597">Phosphoprotein</keyword>
<dbReference type="SUPFAM" id="SSF48179">
    <property type="entry name" value="6-phosphogluconate dehydrogenase C-terminal domain-like"/>
    <property type="match status" value="2"/>
</dbReference>
<dbReference type="InterPro" id="IPR012803">
    <property type="entry name" value="Fa_ox_alpha_mit"/>
</dbReference>
<comment type="pathway">
    <text evidence="3">Lipid metabolism; fatty acid beta-oxidation.</text>
</comment>
<evidence type="ECO:0000256" key="10">
    <source>
        <dbReference type="ARBA" id="ARBA00022792"/>
    </source>
</evidence>
<dbReference type="SUPFAM" id="SSF51735">
    <property type="entry name" value="NAD(P)-binding Rossmann-fold domains"/>
    <property type="match status" value="1"/>
</dbReference>
<dbReference type="Gene3D" id="3.90.226.10">
    <property type="entry name" value="2-enoyl-CoA Hydratase, Chain A, domain 1"/>
    <property type="match status" value="1"/>
</dbReference>
<evidence type="ECO:0000256" key="23">
    <source>
        <dbReference type="ARBA" id="ARBA00048361"/>
    </source>
</evidence>
<evidence type="ECO:0000313" key="45">
    <source>
        <dbReference type="Proteomes" id="UP001054945"/>
    </source>
</evidence>
<dbReference type="Proteomes" id="UP001054945">
    <property type="component" value="Unassembled WGS sequence"/>
</dbReference>
<comment type="catalytic activity">
    <reaction evidence="22">
        <text>(3S)-hydroxyhexadecanoyl-CoA + NAD(+) = 3-oxohexadecanoyl-CoA + NADH + H(+)</text>
        <dbReference type="Rhea" id="RHEA:31159"/>
        <dbReference type="ChEBI" id="CHEBI:15378"/>
        <dbReference type="ChEBI" id="CHEBI:57349"/>
        <dbReference type="ChEBI" id="CHEBI:57540"/>
        <dbReference type="ChEBI" id="CHEBI:57945"/>
        <dbReference type="ChEBI" id="CHEBI:62613"/>
    </reaction>
    <physiologicalReaction direction="left-to-right" evidence="22">
        <dbReference type="Rhea" id="RHEA:31160"/>
    </physiologicalReaction>
</comment>
<evidence type="ECO:0000256" key="18">
    <source>
        <dbReference type="ARBA" id="ARBA00023136"/>
    </source>
</evidence>
<dbReference type="Gene3D" id="1.10.1040.50">
    <property type="match status" value="1"/>
</dbReference>
<evidence type="ECO:0000256" key="19">
    <source>
        <dbReference type="ARBA" id="ARBA00023239"/>
    </source>
</evidence>
<comment type="catalytic activity">
    <reaction evidence="24">
        <text>a (3S)-3-hydroxyacyl-CoA + NAD(+) = a 3-oxoacyl-CoA + NADH + H(+)</text>
        <dbReference type="Rhea" id="RHEA:22432"/>
        <dbReference type="ChEBI" id="CHEBI:15378"/>
        <dbReference type="ChEBI" id="CHEBI:57318"/>
        <dbReference type="ChEBI" id="CHEBI:57540"/>
        <dbReference type="ChEBI" id="CHEBI:57945"/>
        <dbReference type="ChEBI" id="CHEBI:90726"/>
        <dbReference type="EC" id="1.1.1.35"/>
    </reaction>
</comment>
<keyword evidence="13" id="KW-0007">Acetylation</keyword>
<keyword evidence="19" id="KW-0456">Lyase</keyword>